<reference evidence="14" key="1">
    <citation type="journal article" date="2020" name="Stud. Mycol.">
        <title>101 Dothideomycetes genomes: a test case for predicting lifestyles and emergence of pathogens.</title>
        <authorList>
            <person name="Haridas S."/>
            <person name="Albert R."/>
            <person name="Binder M."/>
            <person name="Bloem J."/>
            <person name="Labutti K."/>
            <person name="Salamov A."/>
            <person name="Andreopoulos B."/>
            <person name="Baker S."/>
            <person name="Barry K."/>
            <person name="Bills G."/>
            <person name="Bluhm B."/>
            <person name="Cannon C."/>
            <person name="Castanera R."/>
            <person name="Culley D."/>
            <person name="Daum C."/>
            <person name="Ezra D."/>
            <person name="Gonzalez J."/>
            <person name="Henrissat B."/>
            <person name="Kuo A."/>
            <person name="Liang C."/>
            <person name="Lipzen A."/>
            <person name="Lutzoni F."/>
            <person name="Magnuson J."/>
            <person name="Mondo S."/>
            <person name="Nolan M."/>
            <person name="Ohm R."/>
            <person name="Pangilinan J."/>
            <person name="Park H.-J."/>
            <person name="Ramirez L."/>
            <person name="Alfaro M."/>
            <person name="Sun H."/>
            <person name="Tritt A."/>
            <person name="Yoshinaga Y."/>
            <person name="Zwiers L.-H."/>
            <person name="Turgeon B."/>
            <person name="Goodwin S."/>
            <person name="Spatafora J."/>
            <person name="Crous P."/>
            <person name="Grigoriev I."/>
        </authorList>
    </citation>
    <scope>NUCLEOTIDE SEQUENCE</scope>
    <source>
        <strain evidence="14">CBS 130266</strain>
    </source>
</reference>
<evidence type="ECO:0000256" key="5">
    <source>
        <dbReference type="ARBA" id="ARBA00022840"/>
    </source>
</evidence>
<dbReference type="Pfam" id="PF02403">
    <property type="entry name" value="Seryl_tRNA_N"/>
    <property type="match status" value="1"/>
</dbReference>
<feature type="binding site" evidence="10">
    <location>
        <position position="397"/>
    </location>
    <ligand>
        <name>L-serine</name>
        <dbReference type="ChEBI" id="CHEBI:33384"/>
    </ligand>
</feature>
<feature type="binding site" evidence="10">
    <location>
        <position position="274"/>
    </location>
    <ligand>
        <name>L-serine</name>
        <dbReference type="ChEBI" id="CHEBI:33384"/>
    </ligand>
</feature>
<feature type="domain" description="Aminoacyl-transfer RNA synthetases class-II family profile" evidence="13">
    <location>
        <begin position="190"/>
        <end position="431"/>
    </location>
</feature>
<dbReference type="InterPro" id="IPR006195">
    <property type="entry name" value="aa-tRNA-synth_II"/>
</dbReference>
<dbReference type="GO" id="GO:0004828">
    <property type="term" value="F:serine-tRNA ligase activity"/>
    <property type="evidence" value="ECO:0007669"/>
    <property type="project" value="UniProtKB-EC"/>
</dbReference>
<evidence type="ECO:0000313" key="14">
    <source>
        <dbReference type="EMBL" id="KAF2416694.1"/>
    </source>
</evidence>
<dbReference type="Proteomes" id="UP000800235">
    <property type="component" value="Unassembled WGS sequence"/>
</dbReference>
<evidence type="ECO:0000256" key="1">
    <source>
        <dbReference type="ARBA" id="ARBA00010728"/>
    </source>
</evidence>
<dbReference type="Gene3D" id="1.10.287.40">
    <property type="entry name" value="Serine-tRNA synthetase, tRNA binding domain"/>
    <property type="match status" value="1"/>
</dbReference>
<accession>A0A9P4NE54</accession>
<evidence type="ECO:0000256" key="6">
    <source>
        <dbReference type="ARBA" id="ARBA00022917"/>
    </source>
</evidence>
<protein>
    <recommendedName>
        <fullName evidence="2">serine--tRNA ligase</fullName>
        <ecNumber evidence="2">6.1.1.11</ecNumber>
    </recommendedName>
    <alternativeName>
        <fullName evidence="8">Seryl-tRNA synthetase</fullName>
    </alternativeName>
    <alternativeName>
        <fullName evidence="9">Seryl-tRNA(Ser) synthetase</fullName>
    </alternativeName>
</protein>
<dbReference type="NCBIfam" id="TIGR00414">
    <property type="entry name" value="serS"/>
    <property type="match status" value="1"/>
</dbReference>
<feature type="binding site" evidence="11">
    <location>
        <begin position="361"/>
        <end position="364"/>
    </location>
    <ligand>
        <name>ATP</name>
        <dbReference type="ChEBI" id="CHEBI:30616"/>
    </ligand>
</feature>
<keyword evidence="3 14" id="KW-0436">Ligase</keyword>
<keyword evidence="12" id="KW-0175">Coiled coil</keyword>
<evidence type="ECO:0000256" key="10">
    <source>
        <dbReference type="PIRSR" id="PIRSR001529-1"/>
    </source>
</evidence>
<evidence type="ECO:0000256" key="2">
    <source>
        <dbReference type="ARBA" id="ARBA00012840"/>
    </source>
</evidence>
<feature type="binding site" evidence="10">
    <location>
        <position position="297"/>
    </location>
    <ligand>
        <name>L-serine</name>
        <dbReference type="ChEBI" id="CHEBI:33384"/>
    </ligand>
</feature>
<feature type="coiled-coil region" evidence="12">
    <location>
        <begin position="66"/>
        <end position="93"/>
    </location>
</feature>
<evidence type="ECO:0000256" key="11">
    <source>
        <dbReference type="PIRSR" id="PIRSR001529-2"/>
    </source>
</evidence>
<evidence type="ECO:0000256" key="9">
    <source>
        <dbReference type="ARBA" id="ARBA00034892"/>
    </source>
</evidence>
<dbReference type="EC" id="6.1.1.11" evidence="2"/>
<evidence type="ECO:0000256" key="3">
    <source>
        <dbReference type="ARBA" id="ARBA00022598"/>
    </source>
</evidence>
<dbReference type="SUPFAM" id="SSF55681">
    <property type="entry name" value="Class II aaRS and biotin synthetases"/>
    <property type="match status" value="1"/>
</dbReference>
<dbReference type="Gene3D" id="3.30.930.10">
    <property type="entry name" value="Bira Bifunctional Protein, Domain 2"/>
    <property type="match status" value="1"/>
</dbReference>
<dbReference type="EMBL" id="MU007151">
    <property type="protein sequence ID" value="KAF2416694.1"/>
    <property type="molecule type" value="Genomic_DNA"/>
</dbReference>
<dbReference type="OrthoDB" id="10264585at2759"/>
<dbReference type="SUPFAM" id="SSF46589">
    <property type="entry name" value="tRNA-binding arm"/>
    <property type="match status" value="1"/>
</dbReference>
<evidence type="ECO:0000256" key="12">
    <source>
        <dbReference type="SAM" id="Coils"/>
    </source>
</evidence>
<evidence type="ECO:0000256" key="7">
    <source>
        <dbReference type="ARBA" id="ARBA00023146"/>
    </source>
</evidence>
<keyword evidence="4" id="KW-0547">Nucleotide-binding</keyword>
<dbReference type="InterPro" id="IPR010978">
    <property type="entry name" value="tRNA-bd_arm"/>
</dbReference>
<keyword evidence="5 11" id="KW-0067">ATP-binding</keyword>
<comment type="caution">
    <text evidence="14">The sequence shown here is derived from an EMBL/GenBank/DDBJ whole genome shotgun (WGS) entry which is preliminary data.</text>
</comment>
<evidence type="ECO:0000256" key="4">
    <source>
        <dbReference type="ARBA" id="ARBA00022741"/>
    </source>
</evidence>
<dbReference type="PANTHER" id="PTHR11778">
    <property type="entry name" value="SERYL-TRNA SYNTHETASE"/>
    <property type="match status" value="1"/>
</dbReference>
<dbReference type="InterPro" id="IPR002314">
    <property type="entry name" value="aa-tRNA-synt_IIb"/>
</dbReference>
<dbReference type="GO" id="GO:0005524">
    <property type="term" value="F:ATP binding"/>
    <property type="evidence" value="ECO:0007669"/>
    <property type="project" value="UniProtKB-KW"/>
</dbReference>
<comment type="similarity">
    <text evidence="1">Belongs to the class-II aminoacyl-tRNA synthetase family. Type-1 seryl-tRNA synthetase subfamily.</text>
</comment>
<proteinExistence type="inferred from homology"/>
<keyword evidence="15" id="KW-1185">Reference proteome</keyword>
<dbReference type="PIRSF" id="PIRSF001529">
    <property type="entry name" value="Ser-tRNA-synth_IIa"/>
    <property type="match status" value="1"/>
</dbReference>
<dbReference type="InterPro" id="IPR045864">
    <property type="entry name" value="aa-tRNA-synth_II/BPL/LPL"/>
</dbReference>
<dbReference type="Pfam" id="PF00587">
    <property type="entry name" value="tRNA-synt_2b"/>
    <property type="match status" value="1"/>
</dbReference>
<dbReference type="InterPro" id="IPR015866">
    <property type="entry name" value="Ser-tRNA-synth_1_N"/>
</dbReference>
<dbReference type="CDD" id="cd00770">
    <property type="entry name" value="SerRS_core"/>
    <property type="match status" value="1"/>
</dbReference>
<dbReference type="GO" id="GO:0006434">
    <property type="term" value="P:seryl-tRNA aminoacylation"/>
    <property type="evidence" value="ECO:0007669"/>
    <property type="project" value="InterPro"/>
</dbReference>
<evidence type="ECO:0000313" key="15">
    <source>
        <dbReference type="Proteomes" id="UP000800235"/>
    </source>
</evidence>
<feature type="binding site" evidence="10">
    <location>
        <position position="243"/>
    </location>
    <ligand>
        <name>L-serine</name>
        <dbReference type="ChEBI" id="CHEBI:33384"/>
    </ligand>
</feature>
<organism evidence="14 15">
    <name type="scientific">Tothia fuscella</name>
    <dbReference type="NCBI Taxonomy" id="1048955"/>
    <lineage>
        <taxon>Eukaryota</taxon>
        <taxon>Fungi</taxon>
        <taxon>Dikarya</taxon>
        <taxon>Ascomycota</taxon>
        <taxon>Pezizomycotina</taxon>
        <taxon>Dothideomycetes</taxon>
        <taxon>Pleosporomycetidae</taxon>
        <taxon>Venturiales</taxon>
        <taxon>Cylindrosympodiaceae</taxon>
        <taxon>Tothia</taxon>
    </lineage>
</organism>
<dbReference type="FunFam" id="3.30.930.10:FF:000026">
    <property type="entry name" value="Seryl-tRNA synthetase, cytoplasmic"/>
    <property type="match status" value="1"/>
</dbReference>
<sequence length="486" mass="55307">MIEINDFIKERGGDPEKIRESQRRRYAPVEIVDEIIDLFEDHRKTQYGATQINGEINAKQKEIGAKKKVKENADDLLKEKADLEAKKKGQEELAAQKLKALYVKVKTVGNYVHESVPVSGTEDDNRIERTWVPEGAKVEKKSEFLSHHEVLHRLGGVDFERGVKVMGHRGYCLIGKGVFLNRALESYGLEFLDKKGYIANDPPYMMLREQMAKTAQLEQFDEELYKVTEKDDDPTSDKYLIATSEQPLSVLHSDEWLQPVELPIKYAGTSTCYRKEAGSHGKDAWGIFRTHQFQKIEQFLITHPEKSWEAFDEMIATSEEFYKSLNLPYQVVSIVSGALNNAAAKKYDLEAWFPFQGEYKELVSCSNCTDYQTRELEIRFGTKKQTTTRKEYCHALNSTLTATGRTLCCILENYQTPDGINIPEVLRQYIPGQPDFLPFVKELPKESTSTKVKAKAGDKAPKEAKKAVEAGAGVAELKDLEIEEKK</sequence>
<dbReference type="AlphaFoldDB" id="A0A9P4NE54"/>
<evidence type="ECO:0000259" key="13">
    <source>
        <dbReference type="PROSITE" id="PS50862"/>
    </source>
</evidence>
<dbReference type="PRINTS" id="PR00981">
    <property type="entry name" value="TRNASYNTHSER"/>
</dbReference>
<keyword evidence="7" id="KW-0030">Aminoacyl-tRNA synthetase</keyword>
<name>A0A9P4NE54_9PEZI</name>
<keyword evidence="6" id="KW-0648">Protein biosynthesis</keyword>
<feature type="site" description="Important for serine binding" evidence="10">
    <location>
        <position position="399"/>
    </location>
</feature>
<dbReference type="InterPro" id="IPR002317">
    <property type="entry name" value="Ser-tRNA-ligase_type_1"/>
</dbReference>
<evidence type="ECO:0000256" key="8">
    <source>
        <dbReference type="ARBA" id="ARBA00031113"/>
    </source>
</evidence>
<dbReference type="InterPro" id="IPR033729">
    <property type="entry name" value="SerRS_core"/>
</dbReference>
<gene>
    <name evidence="14" type="ORF">EJ08DRAFT_703566</name>
</gene>
<dbReference type="PROSITE" id="PS50862">
    <property type="entry name" value="AA_TRNA_LIGASE_II"/>
    <property type="match status" value="1"/>
</dbReference>
<dbReference type="InterPro" id="IPR042103">
    <property type="entry name" value="SerRS_1_N_sf"/>
</dbReference>
<feature type="binding site" evidence="11">
    <location>
        <begin position="274"/>
        <end position="276"/>
    </location>
    <ligand>
        <name>ATP</name>
        <dbReference type="ChEBI" id="CHEBI:30616"/>
    </ligand>
</feature>